<proteinExistence type="predicted"/>
<keyword evidence="2" id="KW-1185">Reference proteome</keyword>
<reference evidence="2" key="1">
    <citation type="submission" date="2016-03" db="EMBL/GenBank/DDBJ databases">
        <authorList>
            <person name="Devillers H."/>
        </authorList>
    </citation>
    <scope>NUCLEOTIDE SEQUENCE [LARGE SCALE GENOMIC DNA]</scope>
</reference>
<accession>A0A1G4JYS4</accession>
<dbReference type="AlphaFoldDB" id="A0A1G4JYS4"/>
<evidence type="ECO:0000313" key="2">
    <source>
        <dbReference type="Proteomes" id="UP000191024"/>
    </source>
</evidence>
<gene>
    <name evidence="1" type="ORF">LAMI_0F05820G</name>
</gene>
<sequence>MTCGTQIRFRPLPKTCFTNHVTVYVSLLICGGPARCSRLAAVSAPTHTAAVLAWRPRFFFAPFCQNARPQTLLLAGVIRNPRPSQSSLSVGPALAALAWVATFGFHPNISVRFPPVSGATTWHAGYAPLCTEKKKISLCEQIRRASSIKEVLQHRWTQIGSAEIEAPHKHFVWWIIQTKPNPPFHGYFN</sequence>
<name>A0A1G4JYS4_9SACH</name>
<evidence type="ECO:0000313" key="1">
    <source>
        <dbReference type="EMBL" id="SCU96249.1"/>
    </source>
</evidence>
<organism evidence="1 2">
    <name type="scientific">Lachancea mirantina</name>
    <dbReference type="NCBI Taxonomy" id="1230905"/>
    <lineage>
        <taxon>Eukaryota</taxon>
        <taxon>Fungi</taxon>
        <taxon>Dikarya</taxon>
        <taxon>Ascomycota</taxon>
        <taxon>Saccharomycotina</taxon>
        <taxon>Saccharomycetes</taxon>
        <taxon>Saccharomycetales</taxon>
        <taxon>Saccharomycetaceae</taxon>
        <taxon>Lachancea</taxon>
    </lineage>
</organism>
<dbReference type="EMBL" id="LT598467">
    <property type="protein sequence ID" value="SCU96249.1"/>
    <property type="molecule type" value="Genomic_DNA"/>
</dbReference>
<protein>
    <submittedName>
        <fullName evidence="1">LAMI_0F05820g1_1</fullName>
    </submittedName>
</protein>
<dbReference type="Proteomes" id="UP000191024">
    <property type="component" value="Chromosome F"/>
</dbReference>